<proteinExistence type="predicted"/>
<protein>
    <submittedName>
        <fullName evidence="1">Uncharacterized protein</fullName>
    </submittedName>
</protein>
<organism evidence="1">
    <name type="scientific">Rhizophora mucronata</name>
    <name type="common">Asiatic mangrove</name>
    <dbReference type="NCBI Taxonomy" id="61149"/>
    <lineage>
        <taxon>Eukaryota</taxon>
        <taxon>Viridiplantae</taxon>
        <taxon>Streptophyta</taxon>
        <taxon>Embryophyta</taxon>
        <taxon>Tracheophyta</taxon>
        <taxon>Spermatophyta</taxon>
        <taxon>Magnoliopsida</taxon>
        <taxon>eudicotyledons</taxon>
        <taxon>Gunneridae</taxon>
        <taxon>Pentapetalae</taxon>
        <taxon>rosids</taxon>
        <taxon>fabids</taxon>
        <taxon>Malpighiales</taxon>
        <taxon>Rhizophoraceae</taxon>
        <taxon>Rhizophora</taxon>
    </lineage>
</organism>
<sequence length="27" mass="2987">MNTFSANNPEQLADMSTFSSQGLVLRK</sequence>
<dbReference type="EMBL" id="GGEC01086537">
    <property type="protein sequence ID" value="MBX67021.1"/>
    <property type="molecule type" value="Transcribed_RNA"/>
</dbReference>
<accession>A0A2P2QJ90</accession>
<dbReference type="AlphaFoldDB" id="A0A2P2QJ90"/>
<reference evidence="1" key="1">
    <citation type="submission" date="2018-02" db="EMBL/GenBank/DDBJ databases">
        <title>Rhizophora mucronata_Transcriptome.</title>
        <authorList>
            <person name="Meera S.P."/>
            <person name="Sreeshan A."/>
            <person name="Augustine A."/>
        </authorList>
    </citation>
    <scope>NUCLEOTIDE SEQUENCE</scope>
    <source>
        <tissue evidence="1">Leaf</tissue>
    </source>
</reference>
<name>A0A2P2QJ90_RHIMU</name>
<evidence type="ECO:0000313" key="1">
    <source>
        <dbReference type="EMBL" id="MBX67021.1"/>
    </source>
</evidence>